<dbReference type="InterPro" id="IPR051050">
    <property type="entry name" value="Lipid_II_flippase_MurJ/MviN"/>
</dbReference>
<dbReference type="PRINTS" id="PR01806">
    <property type="entry name" value="VIRFACTRMVIN"/>
</dbReference>
<dbReference type="GO" id="GO:0005886">
    <property type="term" value="C:plasma membrane"/>
    <property type="evidence" value="ECO:0007669"/>
    <property type="project" value="UniProtKB-SubCell"/>
</dbReference>
<feature type="transmembrane region" description="Helical" evidence="8">
    <location>
        <begin position="478"/>
        <end position="500"/>
    </location>
</feature>
<feature type="transmembrane region" description="Helical" evidence="8">
    <location>
        <begin position="385"/>
        <end position="403"/>
    </location>
</feature>
<dbReference type="EMBL" id="LQZG01000003">
    <property type="protein sequence ID" value="OAB87239.1"/>
    <property type="molecule type" value="Genomic_DNA"/>
</dbReference>
<dbReference type="STRING" id="262209.AWH69_12925"/>
<comment type="subcellular location">
    <subcellularLocation>
        <location evidence="1">Cell membrane</location>
        <topology evidence="1">Multi-pass membrane protein</topology>
    </subcellularLocation>
</comment>
<feature type="transmembrane region" description="Helical" evidence="8">
    <location>
        <begin position="43"/>
        <end position="65"/>
    </location>
</feature>
<dbReference type="Pfam" id="PF03023">
    <property type="entry name" value="MurJ"/>
    <property type="match status" value="1"/>
</dbReference>
<dbReference type="PANTHER" id="PTHR47019:SF1">
    <property type="entry name" value="LIPID II FLIPPASE MURJ"/>
    <property type="match status" value="1"/>
</dbReference>
<dbReference type="GO" id="GO:0034204">
    <property type="term" value="P:lipid translocation"/>
    <property type="evidence" value="ECO:0007669"/>
    <property type="project" value="TreeGrafter"/>
</dbReference>
<keyword evidence="2" id="KW-1003">Cell membrane</keyword>
<keyword evidence="3 8" id="KW-0812">Transmembrane</keyword>
<feature type="transmembrane region" description="Helical" evidence="8">
    <location>
        <begin position="446"/>
        <end position="466"/>
    </location>
</feature>
<keyword evidence="4" id="KW-0133">Cell shape</keyword>
<evidence type="ECO:0000256" key="1">
    <source>
        <dbReference type="ARBA" id="ARBA00004651"/>
    </source>
</evidence>
<dbReference type="Proteomes" id="UP000076976">
    <property type="component" value="Unassembled WGS sequence"/>
</dbReference>
<feature type="transmembrane region" description="Helical" evidence="8">
    <location>
        <begin position="260"/>
        <end position="279"/>
    </location>
</feature>
<keyword evidence="10" id="KW-1185">Reference proteome</keyword>
<evidence type="ECO:0000256" key="2">
    <source>
        <dbReference type="ARBA" id="ARBA00022475"/>
    </source>
</evidence>
<evidence type="ECO:0000256" key="7">
    <source>
        <dbReference type="ARBA" id="ARBA00023136"/>
    </source>
</evidence>
<reference evidence="9 10" key="1">
    <citation type="submission" date="2016-01" db="EMBL/GenBank/DDBJ databases">
        <title>Janibacter melonis strain CD11_4 genome sequencing and assembly.</title>
        <authorList>
            <person name="Nair G.R."/>
            <person name="Kaur G."/>
            <person name="Chander A.M."/>
            <person name="Mayilraj S."/>
        </authorList>
    </citation>
    <scope>NUCLEOTIDE SEQUENCE [LARGE SCALE GENOMIC DNA]</scope>
    <source>
        <strain evidence="9 10">CD11-4</strain>
    </source>
</reference>
<evidence type="ECO:0000256" key="6">
    <source>
        <dbReference type="ARBA" id="ARBA00022989"/>
    </source>
</evidence>
<feature type="transmembrane region" description="Helical" evidence="8">
    <location>
        <begin position="175"/>
        <end position="195"/>
    </location>
</feature>
<gene>
    <name evidence="9" type="ORF">AWH69_12925</name>
</gene>
<feature type="transmembrane region" description="Helical" evidence="8">
    <location>
        <begin position="299"/>
        <end position="318"/>
    </location>
</feature>
<dbReference type="PANTHER" id="PTHR47019">
    <property type="entry name" value="LIPID II FLIPPASE MURJ"/>
    <property type="match status" value="1"/>
</dbReference>
<comment type="caution">
    <text evidence="9">The sequence shown here is derived from an EMBL/GenBank/DDBJ whole genome shotgun (WGS) entry which is preliminary data.</text>
</comment>
<dbReference type="AlphaFoldDB" id="A0A176QC31"/>
<feature type="transmembrane region" description="Helical" evidence="8">
    <location>
        <begin position="71"/>
        <end position="92"/>
    </location>
</feature>
<dbReference type="GO" id="GO:0009252">
    <property type="term" value="P:peptidoglycan biosynthetic process"/>
    <property type="evidence" value="ECO:0007669"/>
    <property type="project" value="UniProtKB-KW"/>
</dbReference>
<keyword evidence="6 8" id="KW-1133">Transmembrane helix</keyword>
<evidence type="ECO:0000256" key="3">
    <source>
        <dbReference type="ARBA" id="ARBA00022692"/>
    </source>
</evidence>
<feature type="transmembrane region" description="Helical" evidence="8">
    <location>
        <begin position="339"/>
        <end position="365"/>
    </location>
</feature>
<feature type="transmembrane region" description="Helical" evidence="8">
    <location>
        <begin position="104"/>
        <end position="127"/>
    </location>
</feature>
<feature type="transmembrane region" description="Helical" evidence="8">
    <location>
        <begin position="215"/>
        <end position="239"/>
    </location>
</feature>
<evidence type="ECO:0000256" key="5">
    <source>
        <dbReference type="ARBA" id="ARBA00022984"/>
    </source>
</evidence>
<evidence type="ECO:0000313" key="9">
    <source>
        <dbReference type="EMBL" id="OAB87239.1"/>
    </source>
</evidence>
<name>A0A176QC31_9MICO</name>
<sequence>MGAPHPCTGLTGHAVTEVRTAPGLRRTASQVALVTVAARVAGLLRWVAFALAVGASGVGTVYQSVNAVPNLVYEVVAGGVLAAVVVPLVASARRTGRADEVASSLLTLAVVLLLPVTLVLALGAPWLSRALLDGVEAPGAAELGTRLLVLFSPQVVLYGIGVVVAGVLQAHERLLAAALAPLLSSLVVIGTYLAYAWGVEGTPADTAVLPTAGWLVLGIGTTVGVVALSLPLLVVAARAGIRLRPRWALGAQDRTRARQLAGAGLVGLVAQQLALLAVLRVANRSGGDGTFVVHQYAQTVYLLPYAVLAVPVATTAFARLAGDPDGEGAVRTLNRALRVVLALSGAAAAALVAGAPGVGTVFGMLDRSAGRGEPGRAPLEAMPQALATTAVGLVGFSLVALALRALLVRGSARRAGWSVAAGWAVLAVVPALWLSRADGPAETLTVIGASSAVGMTLSAALLLHGVRRAWGEESTSGLLRLTGAVAVGVVLGGVCALALVRADLTGAAQVGAAAGLGAVCAAVCAALALAVDPTLREAVRRRP</sequence>
<dbReference type="GO" id="GO:0015648">
    <property type="term" value="F:lipid-linked peptidoglycan transporter activity"/>
    <property type="evidence" value="ECO:0007669"/>
    <property type="project" value="TreeGrafter"/>
</dbReference>
<feature type="transmembrane region" description="Helical" evidence="8">
    <location>
        <begin position="506"/>
        <end position="531"/>
    </location>
</feature>
<dbReference type="InterPro" id="IPR004268">
    <property type="entry name" value="MurJ"/>
</dbReference>
<evidence type="ECO:0000256" key="8">
    <source>
        <dbReference type="SAM" id="Phobius"/>
    </source>
</evidence>
<evidence type="ECO:0008006" key="11">
    <source>
        <dbReference type="Google" id="ProtNLM"/>
    </source>
</evidence>
<evidence type="ECO:0000313" key="10">
    <source>
        <dbReference type="Proteomes" id="UP000076976"/>
    </source>
</evidence>
<feature type="transmembrane region" description="Helical" evidence="8">
    <location>
        <begin position="415"/>
        <end position="434"/>
    </location>
</feature>
<proteinExistence type="predicted"/>
<organism evidence="9 10">
    <name type="scientific">Janibacter melonis</name>
    <dbReference type="NCBI Taxonomy" id="262209"/>
    <lineage>
        <taxon>Bacteria</taxon>
        <taxon>Bacillati</taxon>
        <taxon>Actinomycetota</taxon>
        <taxon>Actinomycetes</taxon>
        <taxon>Micrococcales</taxon>
        <taxon>Intrasporangiaceae</taxon>
        <taxon>Janibacter</taxon>
    </lineage>
</organism>
<feature type="transmembrane region" description="Helical" evidence="8">
    <location>
        <begin position="147"/>
        <end position="168"/>
    </location>
</feature>
<keyword evidence="7 8" id="KW-0472">Membrane</keyword>
<evidence type="ECO:0000256" key="4">
    <source>
        <dbReference type="ARBA" id="ARBA00022960"/>
    </source>
</evidence>
<protein>
    <recommendedName>
        <fullName evidence="11">Virulence factor MviN</fullName>
    </recommendedName>
</protein>
<accession>A0A176QC31</accession>
<dbReference type="GO" id="GO:0008360">
    <property type="term" value="P:regulation of cell shape"/>
    <property type="evidence" value="ECO:0007669"/>
    <property type="project" value="UniProtKB-KW"/>
</dbReference>
<keyword evidence="5" id="KW-0573">Peptidoglycan synthesis</keyword>